<name>A0A829R5A7_LISGR</name>
<proteinExistence type="predicted"/>
<keyword evidence="1" id="KW-0812">Transmembrane</keyword>
<dbReference type="AlphaFoldDB" id="A0A829R5A7"/>
<dbReference type="EMBL" id="AODG01000018">
    <property type="protein sequence ID" value="EUJ26231.1"/>
    <property type="molecule type" value="Genomic_DNA"/>
</dbReference>
<accession>A0A829R5A7</accession>
<keyword evidence="1" id="KW-0472">Membrane</keyword>
<dbReference type="RefSeq" id="WP_036107922.1">
    <property type="nucleotide sequence ID" value="NZ_AODG01000018.1"/>
</dbReference>
<organism evidence="2 3">
    <name type="scientific">Listeria grayi FSL F6-1183</name>
    <dbReference type="NCBI Taxonomy" id="1265827"/>
    <lineage>
        <taxon>Bacteria</taxon>
        <taxon>Bacillati</taxon>
        <taxon>Bacillota</taxon>
        <taxon>Bacilli</taxon>
        <taxon>Bacillales</taxon>
        <taxon>Listeriaceae</taxon>
        <taxon>Listeria</taxon>
    </lineage>
</organism>
<evidence type="ECO:0000256" key="1">
    <source>
        <dbReference type="SAM" id="Phobius"/>
    </source>
</evidence>
<protein>
    <submittedName>
        <fullName evidence="2">Uncharacterized protein</fullName>
    </submittedName>
</protein>
<reference evidence="2 3" key="1">
    <citation type="submission" date="2012-12" db="EMBL/GenBank/DDBJ databases">
        <title>Novel taxa of Listeriaceae from agricultural environments in the United States.</title>
        <authorList>
            <person name="den Bakker H.C."/>
            <person name="Allred A."/>
            <person name="Warchocki S."/>
            <person name="Wright E.M."/>
            <person name="Burrell A."/>
            <person name="Nightingale K.K."/>
            <person name="Kephart D."/>
            <person name="Wiedmann M."/>
        </authorList>
    </citation>
    <scope>NUCLEOTIDE SEQUENCE [LARGE SCALE GENOMIC DNA]</scope>
    <source>
        <strain evidence="2 3">FSL F6-1183</strain>
    </source>
</reference>
<evidence type="ECO:0000313" key="2">
    <source>
        <dbReference type="EMBL" id="EUJ26231.1"/>
    </source>
</evidence>
<comment type="caution">
    <text evidence="2">The sequence shown here is derived from an EMBL/GenBank/DDBJ whole genome shotgun (WGS) entry which is preliminary data.</text>
</comment>
<gene>
    <name evidence="2" type="ORF">LMUR_13554</name>
</gene>
<dbReference type="Proteomes" id="UP000019251">
    <property type="component" value="Unassembled WGS sequence"/>
</dbReference>
<keyword evidence="1" id="KW-1133">Transmembrane helix</keyword>
<sequence length="145" mass="16679">MNYYMIVSVAVAILIIVPLLSRFLMRSTINQHKEKVEAYKNDNASVIYFDKLGVNIPFIYGKTVNVKLVDGKEPYVFGTYGKIEGIYLKQGKHLLQAEIHTSRPGILYRNVSKCETFMLDAMIEANKNYLLTRDVETKQLKLIQK</sequence>
<feature type="transmembrane region" description="Helical" evidence="1">
    <location>
        <begin position="6"/>
        <end position="25"/>
    </location>
</feature>
<evidence type="ECO:0000313" key="3">
    <source>
        <dbReference type="Proteomes" id="UP000019251"/>
    </source>
</evidence>